<evidence type="ECO:0000313" key="2">
    <source>
        <dbReference type="EMBL" id="KAK9817690.1"/>
    </source>
</evidence>
<protein>
    <submittedName>
        <fullName evidence="2">Uncharacterized protein</fullName>
    </submittedName>
</protein>
<keyword evidence="3" id="KW-1185">Reference proteome</keyword>
<feature type="region of interest" description="Disordered" evidence="1">
    <location>
        <begin position="1"/>
        <end position="39"/>
    </location>
</feature>
<reference evidence="2 3" key="1">
    <citation type="journal article" date="2024" name="Nat. Commun.">
        <title>Phylogenomics reveals the evolutionary origins of lichenization in chlorophyte algae.</title>
        <authorList>
            <person name="Puginier C."/>
            <person name="Libourel C."/>
            <person name="Otte J."/>
            <person name="Skaloud P."/>
            <person name="Haon M."/>
            <person name="Grisel S."/>
            <person name="Petersen M."/>
            <person name="Berrin J.G."/>
            <person name="Delaux P.M."/>
            <person name="Dal Grande F."/>
            <person name="Keller J."/>
        </authorList>
    </citation>
    <scope>NUCLEOTIDE SEQUENCE [LARGE SCALE GENOMIC DNA]</scope>
    <source>
        <strain evidence="2 3">SAG 2043</strain>
    </source>
</reference>
<organism evidence="2 3">
    <name type="scientific">[Myrmecia] bisecta</name>
    <dbReference type="NCBI Taxonomy" id="41462"/>
    <lineage>
        <taxon>Eukaryota</taxon>
        <taxon>Viridiplantae</taxon>
        <taxon>Chlorophyta</taxon>
        <taxon>core chlorophytes</taxon>
        <taxon>Trebouxiophyceae</taxon>
        <taxon>Trebouxiales</taxon>
        <taxon>Trebouxiaceae</taxon>
        <taxon>Myrmecia</taxon>
    </lineage>
</organism>
<dbReference type="AlphaFoldDB" id="A0AAW1Q6E1"/>
<comment type="caution">
    <text evidence="2">The sequence shown here is derived from an EMBL/GenBank/DDBJ whole genome shotgun (WGS) entry which is preliminary data.</text>
</comment>
<gene>
    <name evidence="2" type="ORF">WJX72_000663</name>
</gene>
<proteinExistence type="predicted"/>
<evidence type="ECO:0000256" key="1">
    <source>
        <dbReference type="SAM" id="MobiDB-lite"/>
    </source>
</evidence>
<dbReference type="Proteomes" id="UP001489004">
    <property type="component" value="Unassembled WGS sequence"/>
</dbReference>
<name>A0AAW1Q6E1_9CHLO</name>
<accession>A0AAW1Q6E1</accession>
<evidence type="ECO:0000313" key="3">
    <source>
        <dbReference type="Proteomes" id="UP001489004"/>
    </source>
</evidence>
<dbReference type="EMBL" id="JALJOR010000004">
    <property type="protein sequence ID" value="KAK9817690.1"/>
    <property type="molecule type" value="Genomic_DNA"/>
</dbReference>
<sequence length="121" mass="12656">MPVQPPRKATVPCTPAETSTARADADSDSSSNSSGADDDMGRAAAWAVTCCVRHQWTATKWAKDGACAKNPNFIMGGGGLAVGACRLSRSACESCRPGDQACWHRNRARSGSLLDDQEGQA</sequence>